<dbReference type="RefSeq" id="WP_305173501.1">
    <property type="nucleotide sequence ID" value="NZ_JAUUDS010000005.1"/>
</dbReference>
<evidence type="ECO:0000256" key="2">
    <source>
        <dbReference type="ARBA" id="ARBA00022670"/>
    </source>
</evidence>
<dbReference type="InterPro" id="IPR054613">
    <property type="entry name" value="Peptidase_S78_dom"/>
</dbReference>
<organism evidence="5 6">
    <name type="scientific">Sphingomonas aurea</name>
    <dbReference type="NCBI Taxonomy" id="3063994"/>
    <lineage>
        <taxon>Bacteria</taxon>
        <taxon>Pseudomonadati</taxon>
        <taxon>Pseudomonadota</taxon>
        <taxon>Alphaproteobacteria</taxon>
        <taxon>Sphingomonadales</taxon>
        <taxon>Sphingomonadaceae</taxon>
        <taxon>Sphingomonas</taxon>
    </lineage>
</organism>
<evidence type="ECO:0000259" key="4">
    <source>
        <dbReference type="Pfam" id="PF04586"/>
    </source>
</evidence>
<dbReference type="GO" id="GO:0008233">
    <property type="term" value="F:peptidase activity"/>
    <property type="evidence" value="ECO:0007669"/>
    <property type="project" value="UniProtKB-KW"/>
</dbReference>
<evidence type="ECO:0000313" key="6">
    <source>
        <dbReference type="Proteomes" id="UP001230685"/>
    </source>
</evidence>
<dbReference type="Pfam" id="PF04586">
    <property type="entry name" value="Peptidase_S78"/>
    <property type="match status" value="1"/>
</dbReference>
<keyword evidence="6" id="KW-1185">Reference proteome</keyword>
<dbReference type="GO" id="GO:0006508">
    <property type="term" value="P:proteolysis"/>
    <property type="evidence" value="ECO:0007669"/>
    <property type="project" value="UniProtKB-KW"/>
</dbReference>
<dbReference type="InterPro" id="IPR006433">
    <property type="entry name" value="Prohead_protease"/>
</dbReference>
<protein>
    <submittedName>
        <fullName evidence="5">HK97 family phage prohead protease</fullName>
    </submittedName>
</protein>
<keyword evidence="1" id="KW-1188">Viral release from host cell</keyword>
<dbReference type="EMBL" id="JAUUDS010000005">
    <property type="protein sequence ID" value="MDP1027792.1"/>
    <property type="molecule type" value="Genomic_DNA"/>
</dbReference>
<evidence type="ECO:0000256" key="1">
    <source>
        <dbReference type="ARBA" id="ARBA00022612"/>
    </source>
</evidence>
<keyword evidence="2 5" id="KW-0645">Protease</keyword>
<keyword evidence="3" id="KW-0378">Hydrolase</keyword>
<sequence length="120" mass="12738">MRIEGYAAVFDRVDRAGDVFRRGAFAGVGAVPLLWGHRGAPVGAIEAIGEDDRGLRITATVTAQEPARLVRAGALAGLSVGYRALVVRQGARRELVRVALAEVSLVAVPMQAMARVTRVF</sequence>
<name>A0ABT9ELE3_9SPHN</name>
<comment type="caution">
    <text evidence="5">The sequence shown here is derived from an EMBL/GenBank/DDBJ whole genome shotgun (WGS) entry which is preliminary data.</text>
</comment>
<dbReference type="Proteomes" id="UP001230685">
    <property type="component" value="Unassembled WGS sequence"/>
</dbReference>
<dbReference type="SUPFAM" id="SSF50789">
    <property type="entry name" value="Herpes virus serine proteinase, assemblin"/>
    <property type="match status" value="1"/>
</dbReference>
<proteinExistence type="predicted"/>
<evidence type="ECO:0000256" key="3">
    <source>
        <dbReference type="ARBA" id="ARBA00022801"/>
    </source>
</evidence>
<evidence type="ECO:0000313" key="5">
    <source>
        <dbReference type="EMBL" id="MDP1027792.1"/>
    </source>
</evidence>
<gene>
    <name evidence="5" type="ORF">Q5H91_11250</name>
</gene>
<accession>A0ABT9ELE3</accession>
<reference evidence="5 6" key="1">
    <citation type="submission" date="2023-07" db="EMBL/GenBank/DDBJ databases">
        <authorList>
            <person name="Kim M.K."/>
        </authorList>
    </citation>
    <scope>NUCLEOTIDE SEQUENCE [LARGE SCALE GENOMIC DNA]</scope>
    <source>
        <strain evidence="5 6">KR1UV-12</strain>
    </source>
</reference>
<dbReference type="NCBIfam" id="TIGR01543">
    <property type="entry name" value="proheadase_HK97"/>
    <property type="match status" value="1"/>
</dbReference>
<feature type="domain" description="Prohead serine protease" evidence="4">
    <location>
        <begin position="3"/>
        <end position="117"/>
    </location>
</feature>